<dbReference type="InterPro" id="IPR009057">
    <property type="entry name" value="Homeodomain-like_sf"/>
</dbReference>
<dbReference type="GO" id="GO:0016987">
    <property type="term" value="F:sigma factor activity"/>
    <property type="evidence" value="ECO:0007669"/>
    <property type="project" value="InterPro"/>
</dbReference>
<evidence type="ECO:0000313" key="3">
    <source>
        <dbReference type="EMBL" id="XCD05739.1"/>
    </source>
</evidence>
<dbReference type="InterPro" id="IPR013249">
    <property type="entry name" value="RNA_pol_sigma70_r4_t2"/>
</dbReference>
<dbReference type="Pfam" id="PF08281">
    <property type="entry name" value="Sigma70_r4_2"/>
    <property type="match status" value="1"/>
</dbReference>
<name>A0AAU8B2D2_9CAUD</name>
<dbReference type="SUPFAM" id="SSF46689">
    <property type="entry name" value="Homeodomain-like"/>
    <property type="match status" value="1"/>
</dbReference>
<dbReference type="GO" id="GO:0003677">
    <property type="term" value="F:DNA binding"/>
    <property type="evidence" value="ECO:0007669"/>
    <property type="project" value="InterPro"/>
</dbReference>
<evidence type="ECO:0000256" key="1">
    <source>
        <dbReference type="SAM" id="MobiDB-lite"/>
    </source>
</evidence>
<accession>A0AAU8B2D2</accession>
<evidence type="ECO:0000259" key="2">
    <source>
        <dbReference type="Pfam" id="PF08281"/>
    </source>
</evidence>
<organism evidence="3">
    <name type="scientific">Dulem virus 38</name>
    <dbReference type="NCBI Taxonomy" id="3145756"/>
    <lineage>
        <taxon>Viruses</taxon>
        <taxon>Duplodnaviria</taxon>
        <taxon>Heunggongvirae</taxon>
        <taxon>Uroviricota</taxon>
        <taxon>Caudoviricetes</taxon>
    </lineage>
</organism>
<protein>
    <recommendedName>
        <fullName evidence="2">RNA polymerase sigma factor 70 region 4 type 2 domain-containing protein</fullName>
    </recommendedName>
</protein>
<reference evidence="3" key="1">
    <citation type="submission" date="2024-03" db="EMBL/GenBank/DDBJ databases">
        <title>Diverse circular DNA viruses in blood, oral, and fecal samples of captive lemurs.</title>
        <authorList>
            <person name="Paietta E.N."/>
            <person name="Kraberger S."/>
            <person name="Lund M.C."/>
            <person name="Custer J.M."/>
            <person name="Vargas K.M."/>
            <person name="Ehmke E.E."/>
            <person name="Yoder A.D."/>
            <person name="Varsani A."/>
        </authorList>
    </citation>
    <scope>NUCLEOTIDE SEQUENCE</scope>
    <source>
        <strain evidence="3">Duke_24SF_44</strain>
    </source>
</reference>
<sequence length="172" mass="19533">MRAALRTFPARPATMQGRPAVQVLDPRNDIEYWVEIAEEPDAAGRYSIKMLLCKPQDGARIPDSIPHRTLSEIAAEMLQRREKPARGGNRYKGPDPKDLRRWVEEGLSRGDIAKRLDRSPATVDSWLKRARRLDPTFPTTLTAKGVRRAPSRRQATELAAMRAAQRRPEREG</sequence>
<dbReference type="GO" id="GO:0006352">
    <property type="term" value="P:DNA-templated transcription initiation"/>
    <property type="evidence" value="ECO:0007669"/>
    <property type="project" value="InterPro"/>
</dbReference>
<proteinExistence type="predicted"/>
<dbReference type="Gene3D" id="1.10.10.10">
    <property type="entry name" value="Winged helix-like DNA-binding domain superfamily/Winged helix DNA-binding domain"/>
    <property type="match status" value="1"/>
</dbReference>
<dbReference type="InterPro" id="IPR036388">
    <property type="entry name" value="WH-like_DNA-bd_sf"/>
</dbReference>
<feature type="domain" description="RNA polymerase sigma factor 70 region 4 type 2" evidence="2">
    <location>
        <begin position="105"/>
        <end position="132"/>
    </location>
</feature>
<dbReference type="EMBL" id="PP511596">
    <property type="protein sequence ID" value="XCD05739.1"/>
    <property type="molecule type" value="Genomic_DNA"/>
</dbReference>
<feature type="region of interest" description="Disordered" evidence="1">
    <location>
        <begin position="143"/>
        <end position="172"/>
    </location>
</feature>